<comment type="subcellular location">
    <subcellularLocation>
        <location evidence="2">Cytoplasm</location>
    </subcellularLocation>
</comment>
<evidence type="ECO:0000256" key="7">
    <source>
        <dbReference type="ARBA" id="ARBA00023235"/>
    </source>
</evidence>
<dbReference type="AlphaFoldDB" id="A0A1V3NFI0"/>
<comment type="function">
    <text evidence="8">Also involved in hydrogenase metallocenter assembly, probably by participating in the nickel insertion step. This function in hydrogenase biosynthesis requires chaperone activity and the presence of the metal-binding domain, but not PPIase activity.</text>
</comment>
<name>A0A1V3NFI0_9GAMM</name>
<evidence type="ECO:0000256" key="4">
    <source>
        <dbReference type="ARBA" id="ARBA00022490"/>
    </source>
</evidence>
<dbReference type="GO" id="GO:0042026">
    <property type="term" value="P:protein refolding"/>
    <property type="evidence" value="ECO:0007669"/>
    <property type="project" value="UniProtKB-ARBA"/>
</dbReference>
<feature type="domain" description="PPIase FKBP-type" evidence="11">
    <location>
        <begin position="6"/>
        <end position="99"/>
    </location>
</feature>
<evidence type="ECO:0000313" key="12">
    <source>
        <dbReference type="EMBL" id="OOG23857.1"/>
    </source>
</evidence>
<dbReference type="RefSeq" id="WP_077279011.1">
    <property type="nucleotide sequence ID" value="NZ_MVBK01000057.1"/>
</dbReference>
<evidence type="ECO:0000256" key="6">
    <source>
        <dbReference type="ARBA" id="ARBA00023186"/>
    </source>
</evidence>
<gene>
    <name evidence="12" type="ORF">B1C78_10030</name>
</gene>
<evidence type="ECO:0000259" key="11">
    <source>
        <dbReference type="PROSITE" id="PS50059"/>
    </source>
</evidence>
<comment type="catalytic activity">
    <reaction evidence="1 9 10">
        <text>[protein]-peptidylproline (omega=180) = [protein]-peptidylproline (omega=0)</text>
        <dbReference type="Rhea" id="RHEA:16237"/>
        <dbReference type="Rhea" id="RHEA-COMP:10747"/>
        <dbReference type="Rhea" id="RHEA-COMP:10748"/>
        <dbReference type="ChEBI" id="CHEBI:83833"/>
        <dbReference type="ChEBI" id="CHEBI:83834"/>
        <dbReference type="EC" id="5.2.1.8"/>
    </reaction>
</comment>
<comment type="caution">
    <text evidence="12">The sequence shown here is derived from an EMBL/GenBank/DDBJ whole genome shotgun (WGS) entry which is preliminary data.</text>
</comment>
<keyword evidence="13" id="KW-1185">Reference proteome</keyword>
<comment type="similarity">
    <text evidence="3 10">Belongs to the FKBP-type PPIase family.</text>
</comment>
<keyword evidence="6" id="KW-0143">Chaperone</keyword>
<evidence type="ECO:0000256" key="10">
    <source>
        <dbReference type="RuleBase" id="RU003915"/>
    </source>
</evidence>
<dbReference type="OrthoDB" id="9808891at2"/>
<evidence type="ECO:0000256" key="5">
    <source>
        <dbReference type="ARBA" id="ARBA00023110"/>
    </source>
</evidence>
<dbReference type="STRING" id="108003.B1C78_10030"/>
<dbReference type="EMBL" id="MVBK01000057">
    <property type="protein sequence ID" value="OOG23857.1"/>
    <property type="molecule type" value="Genomic_DNA"/>
</dbReference>
<evidence type="ECO:0000256" key="1">
    <source>
        <dbReference type="ARBA" id="ARBA00000971"/>
    </source>
</evidence>
<evidence type="ECO:0000256" key="9">
    <source>
        <dbReference type="PROSITE-ProRule" id="PRU00277"/>
    </source>
</evidence>
<dbReference type="Gene3D" id="3.10.50.40">
    <property type="match status" value="1"/>
</dbReference>
<evidence type="ECO:0000256" key="8">
    <source>
        <dbReference type="ARBA" id="ARBA00037071"/>
    </source>
</evidence>
<dbReference type="EC" id="5.2.1.8" evidence="10"/>
<evidence type="ECO:0000256" key="3">
    <source>
        <dbReference type="ARBA" id="ARBA00006577"/>
    </source>
</evidence>
<proteinExistence type="inferred from homology"/>
<dbReference type="PANTHER" id="PTHR47861:SF3">
    <property type="entry name" value="FKBP-TYPE PEPTIDYL-PROLYL CIS-TRANS ISOMERASE SLYD"/>
    <property type="match status" value="1"/>
</dbReference>
<dbReference type="SUPFAM" id="SSF54534">
    <property type="entry name" value="FKBP-like"/>
    <property type="match status" value="1"/>
</dbReference>
<dbReference type="GO" id="GO:0003755">
    <property type="term" value="F:peptidyl-prolyl cis-trans isomerase activity"/>
    <property type="evidence" value="ECO:0007669"/>
    <property type="project" value="UniProtKB-UniRule"/>
</dbReference>
<keyword evidence="5 9" id="KW-0697">Rotamase</keyword>
<sequence length="160" mass="17767">MKTQKDTVVRAQYRLTTESDTGTPGEEHEGAMVYLHGYGQILETLERTLEDARPGDIRAVTVPPEAGYGQRDPRLVFTAPRTNLPEGTLREGMMLSTTERDGDGRRFPLRIVELTEDGAVVDGNHPLAGMTLHFEITVREVRPATAEEIRQRRVIEGGAP</sequence>
<organism evidence="12 13">
    <name type="scientific">Thioalkalivibrio denitrificans</name>
    <dbReference type="NCBI Taxonomy" id="108003"/>
    <lineage>
        <taxon>Bacteria</taxon>
        <taxon>Pseudomonadati</taxon>
        <taxon>Pseudomonadota</taxon>
        <taxon>Gammaproteobacteria</taxon>
        <taxon>Chromatiales</taxon>
        <taxon>Ectothiorhodospiraceae</taxon>
        <taxon>Thioalkalivibrio</taxon>
    </lineage>
</organism>
<protein>
    <recommendedName>
        <fullName evidence="10">Peptidyl-prolyl cis-trans isomerase</fullName>
        <ecNumber evidence="10">5.2.1.8</ecNumber>
    </recommendedName>
</protein>
<evidence type="ECO:0000313" key="13">
    <source>
        <dbReference type="Proteomes" id="UP000189462"/>
    </source>
</evidence>
<dbReference type="InterPro" id="IPR046357">
    <property type="entry name" value="PPIase_dom_sf"/>
</dbReference>
<dbReference type="InterPro" id="IPR001179">
    <property type="entry name" value="PPIase_FKBP_dom"/>
</dbReference>
<dbReference type="GO" id="GO:0005737">
    <property type="term" value="C:cytoplasm"/>
    <property type="evidence" value="ECO:0007669"/>
    <property type="project" value="UniProtKB-SubCell"/>
</dbReference>
<dbReference type="PANTHER" id="PTHR47861">
    <property type="entry name" value="FKBP-TYPE PEPTIDYL-PROLYL CIS-TRANS ISOMERASE SLYD"/>
    <property type="match status" value="1"/>
</dbReference>
<dbReference type="Proteomes" id="UP000189462">
    <property type="component" value="Unassembled WGS sequence"/>
</dbReference>
<dbReference type="PROSITE" id="PS50059">
    <property type="entry name" value="FKBP_PPIASE"/>
    <property type="match status" value="1"/>
</dbReference>
<dbReference type="Pfam" id="PF00254">
    <property type="entry name" value="FKBP_C"/>
    <property type="match status" value="1"/>
</dbReference>
<keyword evidence="7 9" id="KW-0413">Isomerase</keyword>
<keyword evidence="4" id="KW-0963">Cytoplasm</keyword>
<reference evidence="12 13" key="1">
    <citation type="submission" date="2017-02" db="EMBL/GenBank/DDBJ databases">
        <title>Genomic diversity within the haloalkaliphilic genus Thioalkalivibrio.</title>
        <authorList>
            <person name="Ahn A.-C."/>
            <person name="Meier-Kolthoff J."/>
            <person name="Overmars L."/>
            <person name="Richter M."/>
            <person name="Woyke T."/>
            <person name="Sorokin D.Y."/>
            <person name="Muyzer G."/>
        </authorList>
    </citation>
    <scope>NUCLEOTIDE SEQUENCE [LARGE SCALE GENOMIC DNA]</scope>
    <source>
        <strain evidence="12 13">ALJD</strain>
    </source>
</reference>
<accession>A0A1V3NFI0</accession>
<evidence type="ECO:0000256" key="2">
    <source>
        <dbReference type="ARBA" id="ARBA00004496"/>
    </source>
</evidence>